<name>W6UR73_ECHGR</name>
<feature type="compositionally biased region" description="Basic residues" evidence="2">
    <location>
        <begin position="107"/>
        <end position="116"/>
    </location>
</feature>
<dbReference type="OMA" id="YSEESQC"/>
<evidence type="ECO:0000313" key="3">
    <source>
        <dbReference type="EMBL" id="EUB64230.1"/>
    </source>
</evidence>
<accession>W6UR73</accession>
<keyword evidence="1" id="KW-0175">Coiled coil</keyword>
<proteinExistence type="predicted"/>
<feature type="region of interest" description="Disordered" evidence="2">
    <location>
        <begin position="236"/>
        <end position="266"/>
    </location>
</feature>
<reference evidence="3 4" key="1">
    <citation type="journal article" date="2013" name="Nat. Genet.">
        <title>The genome of the hydatid tapeworm Echinococcus granulosus.</title>
        <authorList>
            <person name="Zheng H."/>
            <person name="Zhang W."/>
            <person name="Zhang L."/>
            <person name="Zhang Z."/>
            <person name="Li J."/>
            <person name="Lu G."/>
            <person name="Zhu Y."/>
            <person name="Wang Y."/>
            <person name="Huang Y."/>
            <person name="Liu J."/>
            <person name="Kang H."/>
            <person name="Chen J."/>
            <person name="Wang L."/>
            <person name="Chen A."/>
            <person name="Yu S."/>
            <person name="Gao Z."/>
            <person name="Jin L."/>
            <person name="Gu W."/>
            <person name="Wang Z."/>
            <person name="Zhao L."/>
            <person name="Shi B."/>
            <person name="Wen H."/>
            <person name="Lin R."/>
            <person name="Jones M.K."/>
            <person name="Brejova B."/>
            <person name="Vinar T."/>
            <person name="Zhao G."/>
            <person name="McManus D.P."/>
            <person name="Chen Z."/>
            <person name="Zhou Y."/>
            <person name="Wang S."/>
        </authorList>
    </citation>
    <scope>NUCLEOTIDE SEQUENCE [LARGE SCALE GENOMIC DNA]</scope>
</reference>
<dbReference type="OrthoDB" id="6257334at2759"/>
<dbReference type="KEGG" id="egl:EGR_00774"/>
<dbReference type="CTD" id="36336489"/>
<feature type="compositionally biased region" description="Polar residues" evidence="2">
    <location>
        <begin position="117"/>
        <end position="126"/>
    </location>
</feature>
<keyword evidence="4" id="KW-1185">Reference proteome</keyword>
<feature type="coiled-coil region" evidence="1">
    <location>
        <begin position="187"/>
        <end position="214"/>
    </location>
</feature>
<feature type="compositionally biased region" description="Polar residues" evidence="2">
    <location>
        <begin position="95"/>
        <end position="104"/>
    </location>
</feature>
<gene>
    <name evidence="3" type="ORF">EGR_00774</name>
</gene>
<organism evidence="3 4">
    <name type="scientific">Echinococcus granulosus</name>
    <name type="common">Hydatid tapeworm</name>
    <dbReference type="NCBI Taxonomy" id="6210"/>
    <lineage>
        <taxon>Eukaryota</taxon>
        <taxon>Metazoa</taxon>
        <taxon>Spiralia</taxon>
        <taxon>Lophotrochozoa</taxon>
        <taxon>Platyhelminthes</taxon>
        <taxon>Cestoda</taxon>
        <taxon>Eucestoda</taxon>
        <taxon>Cyclophyllidea</taxon>
        <taxon>Taeniidae</taxon>
        <taxon>Echinococcus</taxon>
        <taxon>Echinococcus granulosus group</taxon>
    </lineage>
</organism>
<sequence length="330" mass="37737">MPLCAIVAGPRVEVAQKRRRLEAREQDGSGAMQRGKSKLILNFAHLNINEKPYETTIFDDDEEASKSLSQMPSRSLKCFDYRTLPWLVPHDLRSSSTPIESHSGGSIHRRKKKGIHSSRSTGHAATTNSINKLQSADFRRVNLESRVILNTGHMAWKHADDVKVKLGSPCIYFNHPEFFKKVGKILAKEYKLKCRQEERRREEWEKSRKLLQSVRTAYTSGRPSFCAPTEKYSEESQCISTARRPDSSPVRKSSRSSGTSRPLFDPRPWRRDVLELDGDDDVSRLSDPRTTISEVYANASELIDNHLDILDRQKLVELLPVVYSQRNSEQ</sequence>
<dbReference type="EMBL" id="APAU02000003">
    <property type="protein sequence ID" value="EUB64230.1"/>
    <property type="molecule type" value="Genomic_DNA"/>
</dbReference>
<dbReference type="RefSeq" id="XP_024355426.1">
    <property type="nucleotide sequence ID" value="XM_024490023.1"/>
</dbReference>
<protein>
    <submittedName>
        <fullName evidence="3">Uncharacterized protein</fullName>
    </submittedName>
</protein>
<evidence type="ECO:0000256" key="1">
    <source>
        <dbReference type="SAM" id="Coils"/>
    </source>
</evidence>
<evidence type="ECO:0000313" key="4">
    <source>
        <dbReference type="Proteomes" id="UP000019149"/>
    </source>
</evidence>
<dbReference type="AlphaFoldDB" id="W6UR73"/>
<feature type="compositionally biased region" description="Low complexity" evidence="2">
    <location>
        <begin position="247"/>
        <end position="262"/>
    </location>
</feature>
<feature type="region of interest" description="Disordered" evidence="2">
    <location>
        <begin position="95"/>
        <end position="126"/>
    </location>
</feature>
<evidence type="ECO:0000256" key="2">
    <source>
        <dbReference type="SAM" id="MobiDB-lite"/>
    </source>
</evidence>
<dbReference type="Proteomes" id="UP000019149">
    <property type="component" value="Unassembled WGS sequence"/>
</dbReference>
<dbReference type="GeneID" id="36336489"/>
<comment type="caution">
    <text evidence="3">The sequence shown here is derived from an EMBL/GenBank/DDBJ whole genome shotgun (WGS) entry which is preliminary data.</text>
</comment>